<dbReference type="PANTHER" id="PTHR48081:SF17">
    <property type="entry name" value="ALPHA_BETA HYDROLASE FOLD-3 DOMAIN-CONTAINING PROTEIN"/>
    <property type="match status" value="1"/>
</dbReference>
<dbReference type="Pfam" id="PF07859">
    <property type="entry name" value="Abhydrolase_3"/>
    <property type="match status" value="1"/>
</dbReference>
<feature type="domain" description="Alpha/beta hydrolase fold-3" evidence="2">
    <location>
        <begin position="125"/>
        <end position="344"/>
    </location>
</feature>
<dbReference type="EMBL" id="CP138586">
    <property type="protein sequence ID" value="WPH02270.1"/>
    <property type="molecule type" value="Genomic_DNA"/>
</dbReference>
<dbReference type="InterPro" id="IPR029058">
    <property type="entry name" value="AB_hydrolase_fold"/>
</dbReference>
<keyword evidence="1" id="KW-0378">Hydrolase</keyword>
<dbReference type="InterPro" id="IPR013094">
    <property type="entry name" value="AB_hydrolase_3"/>
</dbReference>
<reference evidence="3 4" key="1">
    <citation type="submission" date="2023-11" db="EMBL/GenBank/DDBJ databases">
        <title>An acidophilic fungus is an integral part of prey digestion in a carnivorous sundew plant.</title>
        <authorList>
            <person name="Tsai I.J."/>
        </authorList>
    </citation>
    <scope>NUCLEOTIDE SEQUENCE [LARGE SCALE GENOMIC DNA]</scope>
    <source>
        <strain evidence="3">169a</strain>
    </source>
</reference>
<dbReference type="Gene3D" id="3.40.50.1820">
    <property type="entry name" value="alpha/beta hydrolase"/>
    <property type="match status" value="1"/>
</dbReference>
<evidence type="ECO:0000259" key="2">
    <source>
        <dbReference type="Pfam" id="PF07859"/>
    </source>
</evidence>
<proteinExistence type="predicted"/>
<protein>
    <recommendedName>
        <fullName evidence="2">Alpha/beta hydrolase fold-3 domain-containing protein</fullName>
    </recommendedName>
</protein>
<gene>
    <name evidence="3" type="ORF">R9X50_00512600</name>
</gene>
<dbReference type="AlphaFoldDB" id="A0AAQ3M7D8"/>
<name>A0AAQ3M7D8_9PEZI</name>
<evidence type="ECO:0000313" key="3">
    <source>
        <dbReference type="EMBL" id="WPH02270.1"/>
    </source>
</evidence>
<dbReference type="GO" id="GO:0016787">
    <property type="term" value="F:hydrolase activity"/>
    <property type="evidence" value="ECO:0007669"/>
    <property type="project" value="UniProtKB-KW"/>
</dbReference>
<dbReference type="InterPro" id="IPR050300">
    <property type="entry name" value="GDXG_lipolytic_enzyme"/>
</dbReference>
<keyword evidence="4" id="KW-1185">Reference proteome</keyword>
<evidence type="ECO:0000256" key="1">
    <source>
        <dbReference type="ARBA" id="ARBA00022801"/>
    </source>
</evidence>
<sequence length="373" mass="40771">MGAFDTQPGKAIWTLSAVGINLFKFPWLVAYYLPSSTRPHRAWTLRQALQVQIIRAALWHMAWVKMITPLKLSAGKERERWVVVKPGPEGKYVGPTRVDGEIVPAEVGGTWYPALPDGMGDGFVVLHFHGGAYMIGDGRTQDAGFAATTLLRETDVVRVFAPQYRLSCNALSRFPAALQDAISAYRYLIDEVKIPAARIVVGGDSAGGNLTLALLRYLTEYGSVVGLPQPACAWLWSPWVSPGRSLNSEAFDGSPNASTDYVTAAFGQWGAESYLPAPSSGIDLDSPYINFYDHTFATSTPLYISTGECEVLYHDDVKLVEDFAKVKGNKVQLQVEEHCVHDIILAGKLVGFEKEAALAAKRAGEFLKTLEKA</sequence>
<organism evidence="3 4">
    <name type="scientific">Acrodontium crateriforme</name>
    <dbReference type="NCBI Taxonomy" id="150365"/>
    <lineage>
        <taxon>Eukaryota</taxon>
        <taxon>Fungi</taxon>
        <taxon>Dikarya</taxon>
        <taxon>Ascomycota</taxon>
        <taxon>Pezizomycotina</taxon>
        <taxon>Dothideomycetes</taxon>
        <taxon>Dothideomycetidae</taxon>
        <taxon>Mycosphaerellales</taxon>
        <taxon>Teratosphaeriaceae</taxon>
        <taxon>Acrodontium</taxon>
    </lineage>
</organism>
<dbReference type="Proteomes" id="UP001303373">
    <property type="component" value="Chromosome 7"/>
</dbReference>
<accession>A0AAQ3M7D8</accession>
<dbReference type="PANTHER" id="PTHR48081">
    <property type="entry name" value="AB HYDROLASE SUPERFAMILY PROTEIN C4A8.06C"/>
    <property type="match status" value="1"/>
</dbReference>
<evidence type="ECO:0000313" key="4">
    <source>
        <dbReference type="Proteomes" id="UP001303373"/>
    </source>
</evidence>
<dbReference type="SUPFAM" id="SSF53474">
    <property type="entry name" value="alpha/beta-Hydrolases"/>
    <property type="match status" value="1"/>
</dbReference>